<comment type="function">
    <text evidence="7">Signal-recognition-particle assembly has a crucial role in targeting secretory proteins to the rough endoplasmic reticulum membrane. It must be involved intimately in the translocation of a wide variety of protein substrates.</text>
</comment>
<keyword evidence="6" id="KW-0687">Ribonucleoprotein</keyword>
<sequence>MSNTRRPVLEEVDDDDIDNMDMDIAEFDPSLKTPVAPKRPEPKIVRSQDSEPPLFPNLPMGGQMPPIPSQEEIAATKKSSGIRDPRSFTEEEKKQFDQFQMIYPCYFDMNRSHNEGRRVSIDRAVENPLATTIAEACRKLSLPVFLELDKSHPQDYGNPGRVKVLYKAVFDGGKLVDPKIKNKRVLFNLIAEYLAEHPTSLDSIGSKSGVPYPPEFQSGFTPEEIPKVKGYKMNTIVPVHSSLTLKHPMTKHIYDPEPETPAATKQNVPKLPKKKIMKIRG</sequence>
<feature type="compositionally biased region" description="Basic and acidic residues" evidence="9">
    <location>
        <begin position="38"/>
        <end position="49"/>
    </location>
</feature>
<evidence type="ECO:0000256" key="4">
    <source>
        <dbReference type="ARBA" id="ARBA00022884"/>
    </source>
</evidence>
<evidence type="ECO:0000256" key="5">
    <source>
        <dbReference type="ARBA" id="ARBA00023135"/>
    </source>
</evidence>
<organism evidence="10 11">
    <name type="scientific">Candida tropicalis (strain ATCC MYA-3404 / T1)</name>
    <name type="common">Yeast</name>
    <dbReference type="NCBI Taxonomy" id="294747"/>
    <lineage>
        <taxon>Eukaryota</taxon>
        <taxon>Fungi</taxon>
        <taxon>Dikarya</taxon>
        <taxon>Ascomycota</taxon>
        <taxon>Saccharomycotina</taxon>
        <taxon>Pichiomycetes</taxon>
        <taxon>Debaryomycetaceae</taxon>
        <taxon>Candida/Lodderomyces clade</taxon>
        <taxon>Candida</taxon>
    </lineage>
</organism>
<dbReference type="STRING" id="294747.C5M4D6"/>
<dbReference type="OrthoDB" id="2190947at2759"/>
<dbReference type="RefSeq" id="XP_002546144.1">
    <property type="nucleotide sequence ID" value="XM_002546098.1"/>
</dbReference>
<dbReference type="InterPro" id="IPR002778">
    <property type="entry name" value="Signal_recog_particle_SRP19"/>
</dbReference>
<evidence type="ECO:0000256" key="2">
    <source>
        <dbReference type="ARBA" id="ARBA00008910"/>
    </source>
</evidence>
<dbReference type="VEuPathDB" id="FungiDB:CTRG_00926"/>
<evidence type="ECO:0000256" key="3">
    <source>
        <dbReference type="ARBA" id="ARBA00022490"/>
    </source>
</evidence>
<comment type="subcellular location">
    <subcellularLocation>
        <location evidence="1">Cytoplasm</location>
    </subcellularLocation>
</comment>
<dbReference type="KEGG" id="ctp:CTRG_00926"/>
<evidence type="ECO:0000256" key="1">
    <source>
        <dbReference type="ARBA" id="ARBA00004496"/>
    </source>
</evidence>
<dbReference type="Proteomes" id="UP000002037">
    <property type="component" value="Unassembled WGS sequence"/>
</dbReference>
<gene>
    <name evidence="10" type="ORF">CTRG_00926</name>
</gene>
<dbReference type="GO" id="GO:0006617">
    <property type="term" value="P:SRP-dependent cotranslational protein targeting to membrane, signal sequence recognition"/>
    <property type="evidence" value="ECO:0007669"/>
    <property type="project" value="EnsemblFungi"/>
</dbReference>
<keyword evidence="11" id="KW-1185">Reference proteome</keyword>
<proteinExistence type="inferred from homology"/>
<dbReference type="PANTHER" id="PTHR17453:SF0">
    <property type="entry name" value="SIGNAL RECOGNITION PARTICLE 19 KDA PROTEIN"/>
    <property type="match status" value="1"/>
</dbReference>
<keyword evidence="3" id="KW-0963">Cytoplasm</keyword>
<feature type="region of interest" description="Disordered" evidence="9">
    <location>
        <begin position="28"/>
        <end position="67"/>
    </location>
</feature>
<evidence type="ECO:0000256" key="6">
    <source>
        <dbReference type="ARBA" id="ARBA00023274"/>
    </source>
</evidence>
<evidence type="ECO:0000313" key="11">
    <source>
        <dbReference type="Proteomes" id="UP000002037"/>
    </source>
</evidence>
<reference evidence="10 11" key="1">
    <citation type="journal article" date="2009" name="Nature">
        <title>Evolution of pathogenicity and sexual reproduction in eight Candida genomes.</title>
        <authorList>
            <person name="Butler G."/>
            <person name="Rasmussen M.D."/>
            <person name="Lin M.F."/>
            <person name="Santos M.A."/>
            <person name="Sakthikumar S."/>
            <person name="Munro C.A."/>
            <person name="Rheinbay E."/>
            <person name="Grabherr M."/>
            <person name="Forche A."/>
            <person name="Reedy J.L."/>
            <person name="Agrafioti I."/>
            <person name="Arnaud M.B."/>
            <person name="Bates S."/>
            <person name="Brown A.J."/>
            <person name="Brunke S."/>
            <person name="Costanzo M.C."/>
            <person name="Fitzpatrick D.A."/>
            <person name="de Groot P.W."/>
            <person name="Harris D."/>
            <person name="Hoyer L.L."/>
            <person name="Hube B."/>
            <person name="Klis F.M."/>
            <person name="Kodira C."/>
            <person name="Lennard N."/>
            <person name="Logue M.E."/>
            <person name="Martin R."/>
            <person name="Neiman A.M."/>
            <person name="Nikolaou E."/>
            <person name="Quail M.A."/>
            <person name="Quinn J."/>
            <person name="Santos M.C."/>
            <person name="Schmitzberger F.F."/>
            <person name="Sherlock G."/>
            <person name="Shah P."/>
            <person name="Silverstein K.A."/>
            <person name="Skrzypek M.S."/>
            <person name="Soll D."/>
            <person name="Staggs R."/>
            <person name="Stansfield I."/>
            <person name="Stumpf M.P."/>
            <person name="Sudbery P.E."/>
            <person name="Srikantha T."/>
            <person name="Zeng Q."/>
            <person name="Berman J."/>
            <person name="Berriman M."/>
            <person name="Heitman J."/>
            <person name="Gow N.A."/>
            <person name="Lorenz M.C."/>
            <person name="Birren B.W."/>
            <person name="Kellis M."/>
            <person name="Cuomo C.A."/>
        </authorList>
    </citation>
    <scope>NUCLEOTIDE SEQUENCE [LARGE SCALE GENOMIC DNA]</scope>
    <source>
        <strain evidence="11">ATCC MYA-3404 / T1</strain>
    </source>
</reference>
<dbReference type="InterPro" id="IPR036521">
    <property type="entry name" value="SRP19-like_sf"/>
</dbReference>
<dbReference type="SUPFAM" id="SSF69695">
    <property type="entry name" value="SRP19"/>
    <property type="match status" value="1"/>
</dbReference>
<dbReference type="GO" id="GO:0008312">
    <property type="term" value="F:7S RNA binding"/>
    <property type="evidence" value="ECO:0007669"/>
    <property type="project" value="EnsemblFungi"/>
</dbReference>
<dbReference type="GO" id="GO:0005786">
    <property type="term" value="C:signal recognition particle, endoplasmic reticulum targeting"/>
    <property type="evidence" value="ECO:0007669"/>
    <property type="project" value="UniProtKB-KW"/>
</dbReference>
<keyword evidence="4" id="KW-0694">RNA-binding</keyword>
<dbReference type="PANTHER" id="PTHR17453">
    <property type="entry name" value="SIGNAL RECOGNITION PARTICLE 19 KD PROTEIN"/>
    <property type="match status" value="1"/>
</dbReference>
<comment type="similarity">
    <text evidence="2">Belongs to the SRP19 family.</text>
</comment>
<accession>C5M4D6</accession>
<dbReference type="FunFam" id="3.30.56.30:FF:000003">
    <property type="entry name" value="Signal recognition particle SEC65 subunit"/>
    <property type="match status" value="1"/>
</dbReference>
<evidence type="ECO:0000256" key="7">
    <source>
        <dbReference type="ARBA" id="ARBA00060225"/>
    </source>
</evidence>
<dbReference type="eggNOG" id="KOG3198">
    <property type="taxonomic scope" value="Eukaryota"/>
</dbReference>
<protein>
    <recommendedName>
        <fullName evidence="8">Signal recognition particle SEC65 subunit</fullName>
    </recommendedName>
</protein>
<evidence type="ECO:0000313" key="10">
    <source>
        <dbReference type="EMBL" id="EER36186.1"/>
    </source>
</evidence>
<name>C5M4D6_CANTT</name>
<dbReference type="GeneID" id="8297220"/>
<dbReference type="AlphaFoldDB" id="C5M4D6"/>
<evidence type="ECO:0000256" key="9">
    <source>
        <dbReference type="SAM" id="MobiDB-lite"/>
    </source>
</evidence>
<keyword evidence="5" id="KW-0733">Signal recognition particle</keyword>
<dbReference type="Gene3D" id="3.30.56.30">
    <property type="entry name" value="Signal recognition particle, SRP19-like subunit"/>
    <property type="match status" value="1"/>
</dbReference>
<dbReference type="Pfam" id="PF01922">
    <property type="entry name" value="SRP19"/>
    <property type="match status" value="1"/>
</dbReference>
<dbReference type="HOGENOM" id="CLU_065433_1_1_1"/>
<evidence type="ECO:0000256" key="8">
    <source>
        <dbReference type="ARBA" id="ARBA00068261"/>
    </source>
</evidence>
<dbReference type="EMBL" id="GG692395">
    <property type="protein sequence ID" value="EER36186.1"/>
    <property type="molecule type" value="Genomic_DNA"/>
</dbReference>